<feature type="compositionally biased region" description="Polar residues" evidence="2">
    <location>
        <begin position="13"/>
        <end position="24"/>
    </location>
</feature>
<dbReference type="InterPro" id="IPR029602">
    <property type="entry name" value="IFT74"/>
</dbReference>
<evidence type="ECO:0000256" key="2">
    <source>
        <dbReference type="SAM" id="MobiDB-lite"/>
    </source>
</evidence>
<feature type="coiled-coil region" evidence="1">
    <location>
        <begin position="127"/>
        <end position="154"/>
    </location>
</feature>
<evidence type="ECO:0000313" key="3">
    <source>
        <dbReference type="EMBL" id="GMT14495.1"/>
    </source>
</evidence>
<proteinExistence type="predicted"/>
<gene>
    <name evidence="3" type="ORF">PFISCL1PPCAC_5792</name>
</gene>
<feature type="non-terminal residue" evidence="3">
    <location>
        <position position="1"/>
    </location>
</feature>
<dbReference type="EMBL" id="BTSY01000002">
    <property type="protein sequence ID" value="GMT14495.1"/>
    <property type="molecule type" value="Genomic_DNA"/>
</dbReference>
<keyword evidence="1" id="KW-0175">Coiled coil</keyword>
<dbReference type="GO" id="GO:0035735">
    <property type="term" value="P:intraciliary transport involved in cilium assembly"/>
    <property type="evidence" value="ECO:0007669"/>
    <property type="project" value="TreeGrafter"/>
</dbReference>
<feature type="coiled-coil region" evidence="1">
    <location>
        <begin position="531"/>
        <end position="611"/>
    </location>
</feature>
<evidence type="ECO:0000256" key="1">
    <source>
        <dbReference type="SAM" id="Coils"/>
    </source>
</evidence>
<evidence type="ECO:0000313" key="4">
    <source>
        <dbReference type="Proteomes" id="UP001432322"/>
    </source>
</evidence>
<dbReference type="GO" id="GO:0030992">
    <property type="term" value="C:intraciliary transport particle B"/>
    <property type="evidence" value="ECO:0007669"/>
    <property type="project" value="InterPro"/>
</dbReference>
<dbReference type="PANTHER" id="PTHR31432">
    <property type="entry name" value="INTRAFLAGELLAR TRANSPORT PROTEIN 74 HOMOLOG"/>
    <property type="match status" value="1"/>
</dbReference>
<dbReference type="PANTHER" id="PTHR31432:SF0">
    <property type="entry name" value="INTRAFLAGELLAR TRANSPORT PROTEIN 74 HOMOLOG"/>
    <property type="match status" value="1"/>
</dbReference>
<sequence>SSSMSRPPSARPKTSSGGRPSTSRAGRPSREPIEGIMRPSSRSELAREEQRSNIGSRSGFVPPPSSKGFSPSVNMERLEGTGTGRPPTGMIHPAIINRPITQQGLRAPTRAGTASGKRQVLDKNYYVGILRSKANELNMEINRLNKELEKGEKARNETSAYEKKAEEGALTLKKLHGRLLDYNSMLDKMHSTSELSVLEMEANEAKRKADQVVDSLEELFKEKKQRDDEINRLEEEIGIQKRKNNSAIAAMDPSLKDRYEALKEQSEVLKEFIAERENELSDLVNQKNQLETDLLNSPLKQKAANLREHIVELGKRERDLMIEKQNEESLDEKKAKLIESVRRNNDEITAMEKQYDQINEQIENAQEELHEFNANVESDNREQMDRYQGLQMKEAEMNAFFASFDDQKRNLSMEMEEFQDGIVKNLRRLSLNLSKINSSMQVTDMDPSILEMSEGASVQELKELHVRLEEELITMSDMETRMRGELQAFDRKGEEMEEELAQMPDYHRMVETSQEENTNLEKTKGELMISLPRLDESLNEIEADLDEITNELRGDDTVAIAESLTKKLDYLEETNQHLRDQIEETESEGNYEEIKEQVLSLQREYNALLLAIPRR</sequence>
<dbReference type="Proteomes" id="UP001432322">
    <property type="component" value="Unassembled WGS sequence"/>
</dbReference>
<feature type="coiled-coil region" evidence="1">
    <location>
        <begin position="341"/>
        <end position="382"/>
    </location>
</feature>
<feature type="coiled-coil region" evidence="1">
    <location>
        <begin position="195"/>
        <end position="293"/>
    </location>
</feature>
<organism evidence="3 4">
    <name type="scientific">Pristionchus fissidentatus</name>
    <dbReference type="NCBI Taxonomy" id="1538716"/>
    <lineage>
        <taxon>Eukaryota</taxon>
        <taxon>Metazoa</taxon>
        <taxon>Ecdysozoa</taxon>
        <taxon>Nematoda</taxon>
        <taxon>Chromadorea</taxon>
        <taxon>Rhabditida</taxon>
        <taxon>Rhabditina</taxon>
        <taxon>Diplogasteromorpha</taxon>
        <taxon>Diplogasteroidea</taxon>
        <taxon>Neodiplogasteridae</taxon>
        <taxon>Pristionchus</taxon>
    </lineage>
</organism>
<protein>
    <submittedName>
        <fullName evidence="3">Uncharacterized protein</fullName>
    </submittedName>
</protein>
<name>A0AAV5V4I1_9BILA</name>
<reference evidence="3" key="1">
    <citation type="submission" date="2023-10" db="EMBL/GenBank/DDBJ databases">
        <title>Genome assembly of Pristionchus species.</title>
        <authorList>
            <person name="Yoshida K."/>
            <person name="Sommer R.J."/>
        </authorList>
    </citation>
    <scope>NUCLEOTIDE SEQUENCE</scope>
    <source>
        <strain evidence="3">RS5133</strain>
    </source>
</reference>
<dbReference type="GO" id="GO:0048487">
    <property type="term" value="F:beta-tubulin binding"/>
    <property type="evidence" value="ECO:0007669"/>
    <property type="project" value="InterPro"/>
</dbReference>
<dbReference type="AlphaFoldDB" id="A0AAV5V4I1"/>
<comment type="caution">
    <text evidence="3">The sequence shown here is derived from an EMBL/GenBank/DDBJ whole genome shotgun (WGS) entry which is preliminary data.</text>
</comment>
<feature type="compositionally biased region" description="Low complexity" evidence="2">
    <location>
        <begin position="1"/>
        <end position="12"/>
    </location>
</feature>
<feature type="region of interest" description="Disordered" evidence="2">
    <location>
        <begin position="1"/>
        <end position="92"/>
    </location>
</feature>
<keyword evidence="4" id="KW-1185">Reference proteome</keyword>
<dbReference type="GO" id="GO:0005929">
    <property type="term" value="C:cilium"/>
    <property type="evidence" value="ECO:0007669"/>
    <property type="project" value="TreeGrafter"/>
</dbReference>
<accession>A0AAV5V4I1</accession>